<evidence type="ECO:0000256" key="2">
    <source>
        <dbReference type="ARBA" id="ARBA00004162"/>
    </source>
</evidence>
<comment type="caution">
    <text evidence="11">The sequence shown here is derived from an EMBL/GenBank/DDBJ whole genome shotgun (WGS) entry which is preliminary data.</text>
</comment>
<keyword evidence="11" id="KW-0966">Cell projection</keyword>
<keyword evidence="4 10" id="KW-1003">Cell membrane</keyword>
<accession>A0A6L3V7W6</accession>
<dbReference type="Pfam" id="PF03748">
    <property type="entry name" value="FliL"/>
    <property type="match status" value="1"/>
</dbReference>
<evidence type="ECO:0000256" key="7">
    <source>
        <dbReference type="ARBA" id="ARBA00022779"/>
    </source>
</evidence>
<evidence type="ECO:0000256" key="1">
    <source>
        <dbReference type="ARBA" id="ARBA00002254"/>
    </source>
</evidence>
<keyword evidence="12" id="KW-1185">Reference proteome</keyword>
<dbReference type="RefSeq" id="WP_151534211.1">
    <property type="nucleotide sequence ID" value="NZ_WBOS01000002.1"/>
</dbReference>
<dbReference type="PANTHER" id="PTHR35091">
    <property type="entry name" value="FLAGELLAR PROTEIN FLIL"/>
    <property type="match status" value="1"/>
</dbReference>
<dbReference type="EMBL" id="WBOS01000002">
    <property type="protein sequence ID" value="KAB2337517.1"/>
    <property type="molecule type" value="Genomic_DNA"/>
</dbReference>
<keyword evidence="7 10" id="KW-0283">Flagellar rotation</keyword>
<keyword evidence="8 10" id="KW-1133">Transmembrane helix</keyword>
<keyword evidence="6 10" id="KW-0812">Transmembrane</keyword>
<evidence type="ECO:0000256" key="5">
    <source>
        <dbReference type="ARBA" id="ARBA00022500"/>
    </source>
</evidence>
<dbReference type="OrthoDB" id="2381796at2"/>
<sequence>MKNNKLIMIMLILLVAITLVGAVAVIIVKQLNDQSGTKEPTIDEVLKASLDVPQITTNLASNDFIRISFKIQTDSKKTKEELEKRDFQVKDIIIQELSEMKAEDIQGKDGQSQLKEDLKAKINQILHKGKIEKVYITENLLQ</sequence>
<dbReference type="GO" id="GO:0071978">
    <property type="term" value="P:bacterial-type flagellum-dependent swarming motility"/>
    <property type="evidence" value="ECO:0007669"/>
    <property type="project" value="TreeGrafter"/>
</dbReference>
<dbReference type="InterPro" id="IPR005503">
    <property type="entry name" value="FliL"/>
</dbReference>
<dbReference type="GO" id="GO:0005886">
    <property type="term" value="C:plasma membrane"/>
    <property type="evidence" value="ECO:0007669"/>
    <property type="project" value="UniProtKB-SubCell"/>
</dbReference>
<keyword evidence="5 10" id="KW-0145">Chemotaxis</keyword>
<evidence type="ECO:0000256" key="8">
    <source>
        <dbReference type="ARBA" id="ARBA00022989"/>
    </source>
</evidence>
<dbReference type="PANTHER" id="PTHR35091:SF2">
    <property type="entry name" value="FLAGELLAR PROTEIN FLIL"/>
    <property type="match status" value="1"/>
</dbReference>
<feature type="transmembrane region" description="Helical" evidence="10">
    <location>
        <begin position="6"/>
        <end position="28"/>
    </location>
</feature>
<evidence type="ECO:0000313" key="12">
    <source>
        <dbReference type="Proteomes" id="UP000481030"/>
    </source>
</evidence>
<gene>
    <name evidence="11" type="primary">fliL</name>
    <name evidence="11" type="ORF">F7731_07885</name>
</gene>
<evidence type="ECO:0000256" key="3">
    <source>
        <dbReference type="ARBA" id="ARBA00008281"/>
    </source>
</evidence>
<keyword evidence="11" id="KW-0969">Cilium</keyword>
<keyword evidence="11" id="KW-0282">Flagellum</keyword>
<dbReference type="AlphaFoldDB" id="A0A6L3V7W6"/>
<comment type="similarity">
    <text evidence="3 10">Belongs to the FliL family.</text>
</comment>
<dbReference type="NCBIfam" id="NF005826">
    <property type="entry name" value="PRK07718.1"/>
    <property type="match status" value="1"/>
</dbReference>
<dbReference type="Proteomes" id="UP000481030">
    <property type="component" value="Unassembled WGS sequence"/>
</dbReference>
<dbReference type="GO" id="GO:0006935">
    <property type="term" value="P:chemotaxis"/>
    <property type="evidence" value="ECO:0007669"/>
    <property type="project" value="UniProtKB-KW"/>
</dbReference>
<evidence type="ECO:0000256" key="4">
    <source>
        <dbReference type="ARBA" id="ARBA00022475"/>
    </source>
</evidence>
<comment type="function">
    <text evidence="1 10">Controls the rotational direction of flagella during chemotaxis.</text>
</comment>
<evidence type="ECO:0000256" key="10">
    <source>
        <dbReference type="RuleBase" id="RU364125"/>
    </source>
</evidence>
<proteinExistence type="inferred from homology"/>
<organism evidence="11 12">
    <name type="scientific">Cytobacillus depressus</name>
    <dbReference type="NCBI Taxonomy" id="1602942"/>
    <lineage>
        <taxon>Bacteria</taxon>
        <taxon>Bacillati</taxon>
        <taxon>Bacillota</taxon>
        <taxon>Bacilli</taxon>
        <taxon>Bacillales</taxon>
        <taxon>Bacillaceae</taxon>
        <taxon>Cytobacillus</taxon>
    </lineage>
</organism>
<evidence type="ECO:0000256" key="9">
    <source>
        <dbReference type="ARBA" id="ARBA00023136"/>
    </source>
</evidence>
<comment type="subcellular location">
    <subcellularLocation>
        <location evidence="2">Cell membrane</location>
        <topology evidence="2">Single-pass membrane protein</topology>
    </subcellularLocation>
</comment>
<protein>
    <recommendedName>
        <fullName evidence="10">Flagellar protein FliL</fullName>
    </recommendedName>
</protein>
<reference evidence="11 12" key="1">
    <citation type="journal article" date="2016" name="Antonie Van Leeuwenhoek">
        <title>Bacillus depressus sp. nov., isolated from soil of a sunflower field.</title>
        <authorList>
            <person name="Wei X."/>
            <person name="Xin D."/>
            <person name="Xin Y."/>
            <person name="Zhang H."/>
            <person name="Wang T."/>
            <person name="Zhang J."/>
        </authorList>
    </citation>
    <scope>NUCLEOTIDE SEQUENCE [LARGE SCALE GENOMIC DNA]</scope>
    <source>
        <strain evidence="11 12">BZ1</strain>
    </source>
</reference>
<evidence type="ECO:0000313" key="11">
    <source>
        <dbReference type="EMBL" id="KAB2337517.1"/>
    </source>
</evidence>
<dbReference type="GO" id="GO:0009425">
    <property type="term" value="C:bacterial-type flagellum basal body"/>
    <property type="evidence" value="ECO:0007669"/>
    <property type="project" value="InterPro"/>
</dbReference>
<keyword evidence="9 10" id="KW-0472">Membrane</keyword>
<name>A0A6L3V7W6_9BACI</name>
<evidence type="ECO:0000256" key="6">
    <source>
        <dbReference type="ARBA" id="ARBA00022692"/>
    </source>
</evidence>